<accession>A0A2S6CMB2</accession>
<keyword evidence="3" id="KW-1185">Reference proteome</keyword>
<evidence type="ECO:0000256" key="1">
    <source>
        <dbReference type="SAM" id="MobiDB-lite"/>
    </source>
</evidence>
<dbReference type="EMBL" id="PNEN01000195">
    <property type="protein sequence ID" value="PPJ60859.1"/>
    <property type="molecule type" value="Genomic_DNA"/>
</dbReference>
<evidence type="ECO:0000313" key="2">
    <source>
        <dbReference type="EMBL" id="PPJ60859.1"/>
    </source>
</evidence>
<proteinExistence type="predicted"/>
<sequence length="130" mass="14568">MPADAPKLECQNCQYHRPPSNKAAAIDQTFRQSHLQPQAGVSAPQPRTDTAVGSQYPAENDVFWANPAQRLPDPDSKLRNYNQERAQVFAIADEERDTQTEKKDNVGQKSLHRLALEASWSKLKDALKKG</sequence>
<dbReference type="OrthoDB" id="10524649at2759"/>
<dbReference type="Proteomes" id="UP000237631">
    <property type="component" value="Unassembled WGS sequence"/>
</dbReference>
<protein>
    <submittedName>
        <fullName evidence="2">Uncharacterized protein</fullName>
    </submittedName>
</protein>
<gene>
    <name evidence="2" type="ORF">CBER1_07216</name>
</gene>
<feature type="region of interest" description="Disordered" evidence="1">
    <location>
        <begin position="1"/>
        <end position="53"/>
    </location>
</feature>
<organism evidence="2 3">
    <name type="scientific">Cercospora berteroae</name>
    <dbReference type="NCBI Taxonomy" id="357750"/>
    <lineage>
        <taxon>Eukaryota</taxon>
        <taxon>Fungi</taxon>
        <taxon>Dikarya</taxon>
        <taxon>Ascomycota</taxon>
        <taxon>Pezizomycotina</taxon>
        <taxon>Dothideomycetes</taxon>
        <taxon>Dothideomycetidae</taxon>
        <taxon>Mycosphaerellales</taxon>
        <taxon>Mycosphaerellaceae</taxon>
        <taxon>Cercospora</taxon>
    </lineage>
</organism>
<dbReference type="AlphaFoldDB" id="A0A2S6CMB2"/>
<name>A0A2S6CMB2_9PEZI</name>
<comment type="caution">
    <text evidence="2">The sequence shown here is derived from an EMBL/GenBank/DDBJ whole genome shotgun (WGS) entry which is preliminary data.</text>
</comment>
<evidence type="ECO:0000313" key="3">
    <source>
        <dbReference type="Proteomes" id="UP000237631"/>
    </source>
</evidence>
<reference evidence="3" key="1">
    <citation type="journal article" date="2017" name="bioRxiv">
        <title>Conservation of a gene cluster reveals novel cercosporin biosynthetic mechanisms and extends production to the genus Colletotrichum.</title>
        <authorList>
            <person name="de Jonge R."/>
            <person name="Ebert M.K."/>
            <person name="Huitt-Roehl C.R."/>
            <person name="Pal P."/>
            <person name="Suttle J.C."/>
            <person name="Spanner R.E."/>
            <person name="Neubauer J.D."/>
            <person name="Jurick W.M.II."/>
            <person name="Stott K.A."/>
            <person name="Secor G.A."/>
            <person name="Thomma B.P.H.J."/>
            <person name="Van de Peer Y."/>
            <person name="Townsend C.A."/>
            <person name="Bolton M.D."/>
        </authorList>
    </citation>
    <scope>NUCLEOTIDE SEQUENCE [LARGE SCALE GENOMIC DNA]</scope>
    <source>
        <strain evidence="3">CBS538.71</strain>
    </source>
</reference>